<dbReference type="Pfam" id="PF13460">
    <property type="entry name" value="NAD_binding_10"/>
    <property type="match status" value="1"/>
</dbReference>
<dbReference type="InterPro" id="IPR036291">
    <property type="entry name" value="NAD(P)-bd_dom_sf"/>
</dbReference>
<dbReference type="Gene3D" id="3.40.50.720">
    <property type="entry name" value="NAD(P)-binding Rossmann-like Domain"/>
    <property type="match status" value="1"/>
</dbReference>
<name>A0A944CG25_9HYPH</name>
<dbReference type="Proteomes" id="UP000705379">
    <property type="component" value="Unassembled WGS sequence"/>
</dbReference>
<organism evidence="2 3">
    <name type="scientific">Roseibium polysiphoniae</name>
    <dbReference type="NCBI Taxonomy" id="2571221"/>
    <lineage>
        <taxon>Bacteria</taxon>
        <taxon>Pseudomonadati</taxon>
        <taxon>Pseudomonadota</taxon>
        <taxon>Alphaproteobacteria</taxon>
        <taxon>Hyphomicrobiales</taxon>
        <taxon>Stappiaceae</taxon>
        <taxon>Roseibium</taxon>
    </lineage>
</organism>
<protein>
    <submittedName>
        <fullName evidence="2">Complex I NDUFA9 subunit family protein</fullName>
    </submittedName>
</protein>
<dbReference type="GO" id="GO:0044877">
    <property type="term" value="F:protein-containing complex binding"/>
    <property type="evidence" value="ECO:0007669"/>
    <property type="project" value="TreeGrafter"/>
</dbReference>
<feature type="domain" description="NAD(P)-binding" evidence="1">
    <location>
        <begin position="14"/>
        <end position="136"/>
    </location>
</feature>
<reference evidence="2" key="1">
    <citation type="submission" date="2018-08" db="EMBL/GenBank/DDBJ databases">
        <authorList>
            <person name="Jin W."/>
            <person name="Wang H."/>
            <person name="Yang Y."/>
            <person name="Li M."/>
            <person name="Liu J."/>
        </authorList>
    </citation>
    <scope>NUCLEOTIDE SEQUENCE</scope>
    <source>
        <strain evidence="2">AESS21</strain>
    </source>
</reference>
<proteinExistence type="predicted"/>
<dbReference type="FunFam" id="3.40.50.720:FF:000702">
    <property type="entry name" value="NADH dehydrogenase (Ubiquinone)"/>
    <property type="match status" value="1"/>
</dbReference>
<dbReference type="EMBL" id="QTKU01000005">
    <property type="protein sequence ID" value="MBS8262379.1"/>
    <property type="molecule type" value="Genomic_DNA"/>
</dbReference>
<dbReference type="CDD" id="cd05271">
    <property type="entry name" value="NDUFA9_like_SDR_a"/>
    <property type="match status" value="1"/>
</dbReference>
<dbReference type="InterPro" id="IPR051207">
    <property type="entry name" value="ComplexI_NDUFA9_subunit"/>
</dbReference>
<comment type="caution">
    <text evidence="2">The sequence shown here is derived from an EMBL/GenBank/DDBJ whole genome shotgun (WGS) entry which is preliminary data.</text>
</comment>
<evidence type="ECO:0000259" key="1">
    <source>
        <dbReference type="Pfam" id="PF13460"/>
    </source>
</evidence>
<sequence>MSMALNGKLVTVFGASGFLGRHIVQALARRGYRVRAAVRRPDLAEHLQPLGAPGQIMPVQANLRYRWSVDRAVQGADAVVNAVGILFPSGKQSFDAVQSFGPRAIAEAARAAGLSGITHISAIGADETSASDYARSKAEGEQGVLETLPGSVILRPSIVFGPEDDFFNKFASMSRIAPALPLIGGGETKFQPVYVCDVAEAVAKSVDGELTAGATYELGGPEVVSFKECLELMLHVTRRKRTLLPIPFDVANALGRVMQILPKPLLTADQVELLRSDNVVSEAAIKEERTLEGMGVKPATLAAILPTYLDRFREHGQFDAHRAA</sequence>
<dbReference type="AlphaFoldDB" id="A0A944CG25"/>
<dbReference type="PANTHER" id="PTHR12126:SF11">
    <property type="entry name" value="NADH DEHYDROGENASE [UBIQUINONE] 1 ALPHA SUBCOMPLEX SUBUNIT 9, MITOCHONDRIAL"/>
    <property type="match status" value="1"/>
</dbReference>
<evidence type="ECO:0000313" key="2">
    <source>
        <dbReference type="EMBL" id="MBS8262379.1"/>
    </source>
</evidence>
<dbReference type="PANTHER" id="PTHR12126">
    <property type="entry name" value="NADH-UBIQUINONE OXIDOREDUCTASE 39 KDA SUBUNIT-RELATED"/>
    <property type="match status" value="1"/>
</dbReference>
<dbReference type="InterPro" id="IPR016040">
    <property type="entry name" value="NAD(P)-bd_dom"/>
</dbReference>
<gene>
    <name evidence="2" type="ORF">DYI23_19280</name>
</gene>
<dbReference type="SUPFAM" id="SSF51735">
    <property type="entry name" value="NAD(P)-binding Rossmann-fold domains"/>
    <property type="match status" value="1"/>
</dbReference>
<evidence type="ECO:0000313" key="3">
    <source>
        <dbReference type="Proteomes" id="UP000705379"/>
    </source>
</evidence>
<accession>A0A944CG25</accession>
<dbReference type="RefSeq" id="WP_213217661.1">
    <property type="nucleotide sequence ID" value="NZ_QTKU01000005.1"/>
</dbReference>
<reference evidence="2" key="2">
    <citation type="journal article" date="2021" name="Microorganisms">
        <title>Bacterial Dimethylsulfoniopropionate Biosynthesis in the East China Sea.</title>
        <authorList>
            <person name="Liu J."/>
            <person name="Zhang Y."/>
            <person name="Liu J."/>
            <person name="Zhong H."/>
            <person name="Williams B.T."/>
            <person name="Zheng Y."/>
            <person name="Curson A.R.J."/>
            <person name="Sun C."/>
            <person name="Sun H."/>
            <person name="Song D."/>
            <person name="Wagner Mackenzie B."/>
            <person name="Bermejo Martinez A."/>
            <person name="Todd J.D."/>
            <person name="Zhang X.H."/>
        </authorList>
    </citation>
    <scope>NUCLEOTIDE SEQUENCE</scope>
    <source>
        <strain evidence="2">AESS21</strain>
    </source>
</reference>